<dbReference type="InterPro" id="IPR008978">
    <property type="entry name" value="HSP20-like_chaperone"/>
</dbReference>
<proteinExistence type="predicted"/>
<evidence type="ECO:0000313" key="3">
    <source>
        <dbReference type="Proteomes" id="UP001141806"/>
    </source>
</evidence>
<feature type="region of interest" description="Disordered" evidence="1">
    <location>
        <begin position="310"/>
        <end position="334"/>
    </location>
</feature>
<gene>
    <name evidence="2" type="ORF">NE237_018461</name>
</gene>
<comment type="caution">
    <text evidence="2">The sequence shown here is derived from an EMBL/GenBank/DDBJ whole genome shotgun (WGS) entry which is preliminary data.</text>
</comment>
<keyword evidence="3" id="KW-1185">Reference proteome</keyword>
<reference evidence="2" key="1">
    <citation type="journal article" date="2023" name="Plant J.">
        <title>The genome of the king protea, Protea cynaroides.</title>
        <authorList>
            <person name="Chang J."/>
            <person name="Duong T.A."/>
            <person name="Schoeman C."/>
            <person name="Ma X."/>
            <person name="Roodt D."/>
            <person name="Barker N."/>
            <person name="Li Z."/>
            <person name="Van de Peer Y."/>
            <person name="Mizrachi E."/>
        </authorList>
    </citation>
    <scope>NUCLEOTIDE SEQUENCE</scope>
    <source>
        <tissue evidence="2">Young leaves</tissue>
    </source>
</reference>
<sequence length="509" mass="57094">MLSVKKARLHKPEEYQVGKTSKVRDEESLNVGRGHVGGHGNQQQVVDVDPYVALGGAPLGIMEKGRLCLVATRFGWIFKLKFESARRRNGLSRLKNENQETLKTEKEAAQVMDMQENNDLPRQVVEASLNDQRFLLNFIMGTFLGPDVKTDIPRRSAAQRMTEGLPLYGLNDLGSSFVTLPQVENLYYYILRHAHPSAVLKLHSLYIYFKGKLSSGSWVLEDTRQFTSFFPLNLHKQNRYKGSHKVQGAVLIDNPDTSYIKLEDLERFRYLTGMHDIKINMGELQLYPLGYRTDKEESEQDKISKGTAIEKVPTSSGSARATAKLQVERKKRSRTETLPQLLPKPIRAQHPIEVTFSARTCELGGPSMVSLSSSPKLEQWNSNSSIILTGTAKERRAGPAIGLVDIGTNRDAYLFRVALPGVKKDQGQFSCEIEHDGKVHIQGVTMTGEGSILRHSRLFQMKTQNLCPPGPFTISFRLPGPVDPRLFSPDFRSDGILEAVVMKYRIPGA</sequence>
<protein>
    <submittedName>
        <fullName evidence="2">Uncharacterized protein</fullName>
    </submittedName>
</protein>
<dbReference type="Proteomes" id="UP001141806">
    <property type="component" value="Unassembled WGS sequence"/>
</dbReference>
<dbReference type="CDD" id="cd06464">
    <property type="entry name" value="ACD_sHsps-like"/>
    <property type="match status" value="1"/>
</dbReference>
<dbReference type="InterPro" id="IPR039321">
    <property type="entry name" value="IDM2/3-like"/>
</dbReference>
<organism evidence="2 3">
    <name type="scientific">Protea cynaroides</name>
    <dbReference type="NCBI Taxonomy" id="273540"/>
    <lineage>
        <taxon>Eukaryota</taxon>
        <taxon>Viridiplantae</taxon>
        <taxon>Streptophyta</taxon>
        <taxon>Embryophyta</taxon>
        <taxon>Tracheophyta</taxon>
        <taxon>Spermatophyta</taxon>
        <taxon>Magnoliopsida</taxon>
        <taxon>Proteales</taxon>
        <taxon>Proteaceae</taxon>
        <taxon>Protea</taxon>
    </lineage>
</organism>
<dbReference type="FunFam" id="2.60.40.790:FF:000049">
    <property type="entry name" value="Increased DNA methylation 3"/>
    <property type="match status" value="1"/>
</dbReference>
<dbReference type="OrthoDB" id="1211981at2759"/>
<accession>A0A9Q0QP06</accession>
<dbReference type="GO" id="GO:0005634">
    <property type="term" value="C:nucleus"/>
    <property type="evidence" value="ECO:0007669"/>
    <property type="project" value="TreeGrafter"/>
</dbReference>
<evidence type="ECO:0000313" key="2">
    <source>
        <dbReference type="EMBL" id="KAJ4966612.1"/>
    </source>
</evidence>
<dbReference type="EMBL" id="JAMYWD010000007">
    <property type="protein sequence ID" value="KAJ4966612.1"/>
    <property type="molecule type" value="Genomic_DNA"/>
</dbReference>
<dbReference type="AlphaFoldDB" id="A0A9Q0QP06"/>
<name>A0A9Q0QP06_9MAGN</name>
<dbReference type="Gene3D" id="2.60.40.790">
    <property type="match status" value="1"/>
</dbReference>
<dbReference type="PANTHER" id="PTHR34661:SF1">
    <property type="entry name" value="INCREASED DNA METHYLATION 3"/>
    <property type="match status" value="1"/>
</dbReference>
<evidence type="ECO:0000256" key="1">
    <source>
        <dbReference type="SAM" id="MobiDB-lite"/>
    </source>
</evidence>
<dbReference type="PANTHER" id="PTHR34661">
    <property type="entry name" value="INCREASED DNA METHYLATION 3"/>
    <property type="match status" value="1"/>
</dbReference>